<keyword evidence="5" id="KW-1185">Reference proteome</keyword>
<organism evidence="4 5">
    <name type="scientific">Spirosoma sordidisoli</name>
    <dbReference type="NCBI Taxonomy" id="2502893"/>
    <lineage>
        <taxon>Bacteria</taxon>
        <taxon>Pseudomonadati</taxon>
        <taxon>Bacteroidota</taxon>
        <taxon>Cytophagia</taxon>
        <taxon>Cytophagales</taxon>
        <taxon>Cytophagaceae</taxon>
        <taxon>Spirosoma</taxon>
    </lineage>
</organism>
<keyword evidence="1" id="KW-0175">Coiled coil</keyword>
<keyword evidence="3" id="KW-0812">Transmembrane</keyword>
<accession>A0A4Q2UN96</accession>
<feature type="region of interest" description="Disordered" evidence="2">
    <location>
        <begin position="1040"/>
        <end position="1066"/>
    </location>
</feature>
<feature type="transmembrane region" description="Helical" evidence="3">
    <location>
        <begin position="21"/>
        <end position="44"/>
    </location>
</feature>
<feature type="transmembrane region" description="Helical" evidence="3">
    <location>
        <begin position="56"/>
        <end position="77"/>
    </location>
</feature>
<feature type="region of interest" description="Disordered" evidence="2">
    <location>
        <begin position="915"/>
        <end position="936"/>
    </location>
</feature>
<gene>
    <name evidence="4" type="ORF">EQG79_17995</name>
</gene>
<feature type="transmembrane region" description="Helical" evidence="3">
    <location>
        <begin position="159"/>
        <end position="178"/>
    </location>
</feature>
<sequence length="1103" mass="126919">MQSINAYTTLIQRIDEYKKRYFLNQLVKGSLLFVALIGSGYLLINTAEFIGRFNSVGRGALFFGFILMALVSLYLLIVRPLMSLYGLNKPLSNDEAARQIGTFFPEVGDKLLNTLQLQRISSDQSDLLQASLNQRSQQLLINRFANAIQISRNRQFLKYAIPPLALILLILIVNPAFFTKSSTRLVNYNKEFVEEAPFQFVVENKSLKAFRNEDFPLSVKLTGSAIPQAVYVVANGTRFKLDQSGDRFTYTFDNLQRDLDFHLEAAGYNSSAYTVALVDRPAVLSFNVKLDYPAYLNKPSEQLANVGNLLVPQGTVVNWKFIADHTDSLQLRFNTDKQPIPTRLIDENTFVVNRRLMQNTVYTVSLRNSQISTPSSIQYNVQVIPDRFPQISVDRIQDTVTYNYIALSGLVSDDYGFSKLKLNYTIKRGDKTSPTYTKDIPINRSTTSQNFVYNWSLDSLKLGQEDRLEYFVQVWDNDGVNGPKSSRSNQLNFVIPSQAEIQKQVDKSAEKTESDINNALSKTQAIKKELSQMEERMRTKKSSDFQDKKQLQDVLQKREELLREVQKLQEQFQKTNETQQRFAEKNEAVQEKLDQLQKLFNELLDPESKQLYEQLKQLLERKQDEKASELLDRLSRKERNMERDLDRALKLFKQMQLEQKVNNVAENLEKQAEQLEKQAQEDAKKDETTQEQQKELEKSQEDFKNTEEQLKEIQKQAEKDELTKPEMSEQEQKEIEKALEEAMKQMKQNQGKKSASSKSKAAKSMRSMSKNMKESMESAEMEQLQENMDDLRNILENLITLSFGQERVMKDFKGMSLQDPRVTKLSQEQLKLQDDAKIIEDSLNALASRVVQIQSFVTRELTNMKFYMDESTQQLKERRLSMAASKQQFAMTSINNLALMLSDVLKNMQQQMNAMAMPGSGSGGKKGKNPKDGEGMSEMQRKLNDQMKQLQKGGQSGRGLSEELSRMAAQQAIIRSMLKKMEENAKGTEVGKQQQKQVNELMEKMDETETDLVNKRINQNTINRQNEIMTRLLESEKALKQQEEDPKRQAETAKSTKKSTPSFFDTTSLQTKAKQVEVLRSVSPNYNLFYKKEANQYLQRVNK</sequence>
<feature type="coiled-coil region" evidence="1">
    <location>
        <begin position="991"/>
        <end position="1018"/>
    </location>
</feature>
<feature type="compositionally biased region" description="Basic and acidic residues" evidence="2">
    <location>
        <begin position="1040"/>
        <end position="1051"/>
    </location>
</feature>
<dbReference type="RefSeq" id="WP_129603004.1">
    <property type="nucleotide sequence ID" value="NZ_SBLB01000005.1"/>
</dbReference>
<proteinExistence type="predicted"/>
<dbReference type="Proteomes" id="UP000290407">
    <property type="component" value="Unassembled WGS sequence"/>
</dbReference>
<evidence type="ECO:0000313" key="4">
    <source>
        <dbReference type="EMBL" id="RYC68259.1"/>
    </source>
</evidence>
<dbReference type="AlphaFoldDB" id="A0A4Q2UN96"/>
<dbReference type="EMBL" id="SBLB01000005">
    <property type="protein sequence ID" value="RYC68259.1"/>
    <property type="molecule type" value="Genomic_DNA"/>
</dbReference>
<evidence type="ECO:0000313" key="5">
    <source>
        <dbReference type="Proteomes" id="UP000290407"/>
    </source>
</evidence>
<keyword evidence="3" id="KW-1133">Transmembrane helix</keyword>
<protein>
    <submittedName>
        <fullName evidence="4">ATPase</fullName>
    </submittedName>
</protein>
<feature type="compositionally biased region" description="Low complexity" evidence="2">
    <location>
        <begin position="752"/>
        <end position="768"/>
    </location>
</feature>
<reference evidence="4 5" key="1">
    <citation type="submission" date="2019-01" db="EMBL/GenBank/DDBJ databases">
        <title>Spirosoma flava sp. nov., a propanil-degrading bacterium isolated from herbicide-contaminated soil.</title>
        <authorList>
            <person name="Zhang L."/>
            <person name="Jiang J.-D."/>
        </authorList>
    </citation>
    <scope>NUCLEOTIDE SEQUENCE [LARGE SCALE GENOMIC DNA]</scope>
    <source>
        <strain evidence="4 5">TY50</strain>
    </source>
</reference>
<feature type="region of interest" description="Disordered" evidence="2">
    <location>
        <begin position="675"/>
        <end position="768"/>
    </location>
</feature>
<evidence type="ECO:0000256" key="3">
    <source>
        <dbReference type="SAM" id="Phobius"/>
    </source>
</evidence>
<evidence type="ECO:0000256" key="1">
    <source>
        <dbReference type="SAM" id="Coils"/>
    </source>
</evidence>
<comment type="caution">
    <text evidence="4">The sequence shown here is derived from an EMBL/GenBank/DDBJ whole genome shotgun (WGS) entry which is preliminary data.</text>
</comment>
<evidence type="ECO:0000256" key="2">
    <source>
        <dbReference type="SAM" id="MobiDB-lite"/>
    </source>
</evidence>
<feature type="compositionally biased region" description="Basic and acidic residues" evidence="2">
    <location>
        <begin position="675"/>
        <end position="744"/>
    </location>
</feature>
<keyword evidence="3" id="KW-0472">Membrane</keyword>
<name>A0A4Q2UN96_9BACT</name>